<dbReference type="InterPro" id="IPR002925">
    <property type="entry name" value="Dienelactn_hydro"/>
</dbReference>
<organism evidence="2 3">
    <name type="scientific">Candidatus Enterococcus ikei</name>
    <dbReference type="NCBI Taxonomy" id="2815326"/>
    <lineage>
        <taxon>Bacteria</taxon>
        <taxon>Bacillati</taxon>
        <taxon>Bacillota</taxon>
        <taxon>Bacilli</taxon>
        <taxon>Lactobacillales</taxon>
        <taxon>Enterococcaceae</taxon>
        <taxon>Enterococcus</taxon>
    </lineage>
</organism>
<comment type="caution">
    <text evidence="2">The sequence shown here is derived from an EMBL/GenBank/DDBJ whole genome shotgun (WGS) entry which is preliminary data.</text>
</comment>
<protein>
    <submittedName>
        <fullName evidence="2">Dienelactone hydrolase family protein</fullName>
    </submittedName>
</protein>
<dbReference type="InterPro" id="IPR029058">
    <property type="entry name" value="AB_hydrolase_fold"/>
</dbReference>
<accession>A0ABS3GY42</accession>
<dbReference type="Pfam" id="PF01738">
    <property type="entry name" value="DLH"/>
    <property type="match status" value="1"/>
</dbReference>
<proteinExistence type="predicted"/>
<gene>
    <name evidence="2" type="ORF">JZO69_07110</name>
</gene>
<dbReference type="EMBL" id="JAFLWD010000015">
    <property type="protein sequence ID" value="MBO0440125.1"/>
    <property type="molecule type" value="Genomic_DNA"/>
</dbReference>
<sequence>MQYIFEKGNLHGKKLLLLHGTGGDETSLLEIARYLDEEATILSFRGTVQESGMNRFFKRNGLNQFDLESLEAESDRLVQMITSVSEEKGIALEEWVIVGYSNGANIAAHILLERHFTIKQAILFHPMSLGVDTQEFPISTKNIWLSVSENDPIVSKEASDQLIQQLKNRQVAVTITATDSGHQITMDEIKQAKKWLNERQTL</sequence>
<keyword evidence="2" id="KW-0378">Hydrolase</keyword>
<dbReference type="SUPFAM" id="SSF53474">
    <property type="entry name" value="alpha/beta-Hydrolases"/>
    <property type="match status" value="1"/>
</dbReference>
<keyword evidence="3" id="KW-1185">Reference proteome</keyword>
<dbReference type="RefSeq" id="WP_207112198.1">
    <property type="nucleotide sequence ID" value="NZ_JAFLWD010000015.1"/>
</dbReference>
<reference evidence="2 3" key="1">
    <citation type="submission" date="2021-03" db="EMBL/GenBank/DDBJ databases">
        <title>Enterococcal diversity collection.</title>
        <authorList>
            <person name="Gilmore M.S."/>
            <person name="Schwartzman J."/>
            <person name="Van Tyne D."/>
            <person name="Martin M."/>
            <person name="Earl A.M."/>
            <person name="Manson A.L."/>
            <person name="Straub T."/>
            <person name="Salamzade R."/>
            <person name="Saavedra J."/>
            <person name="Lebreton F."/>
            <person name="Prichula J."/>
            <person name="Schaufler K."/>
            <person name="Gaca A."/>
            <person name="Sgardioli B."/>
            <person name="Wagenaar J."/>
            <person name="Strong T."/>
        </authorList>
    </citation>
    <scope>NUCLEOTIDE SEQUENCE [LARGE SCALE GENOMIC DNA]</scope>
    <source>
        <strain evidence="2 3">DIV0869a</strain>
    </source>
</reference>
<feature type="domain" description="Dienelactone hydrolase" evidence="1">
    <location>
        <begin position="75"/>
        <end position="177"/>
    </location>
</feature>
<dbReference type="GO" id="GO:0016787">
    <property type="term" value="F:hydrolase activity"/>
    <property type="evidence" value="ECO:0007669"/>
    <property type="project" value="UniProtKB-KW"/>
</dbReference>
<dbReference type="Gene3D" id="3.40.50.1820">
    <property type="entry name" value="alpha/beta hydrolase"/>
    <property type="match status" value="1"/>
</dbReference>
<evidence type="ECO:0000259" key="1">
    <source>
        <dbReference type="Pfam" id="PF01738"/>
    </source>
</evidence>
<evidence type="ECO:0000313" key="2">
    <source>
        <dbReference type="EMBL" id="MBO0440125.1"/>
    </source>
</evidence>
<name>A0ABS3GY42_9ENTE</name>
<dbReference type="Proteomes" id="UP000664632">
    <property type="component" value="Unassembled WGS sequence"/>
</dbReference>
<evidence type="ECO:0000313" key="3">
    <source>
        <dbReference type="Proteomes" id="UP000664632"/>
    </source>
</evidence>